<dbReference type="SUPFAM" id="SSF158791">
    <property type="entry name" value="MgtE N-terminal domain-like"/>
    <property type="match status" value="1"/>
</dbReference>
<protein>
    <submittedName>
        <fullName evidence="3">MgtE intracellular region</fullName>
    </submittedName>
</protein>
<dbReference type="KEGG" id="mas:Mahau_0857"/>
<dbReference type="RefSeq" id="WP_013780485.1">
    <property type="nucleotide sequence ID" value="NC_015520.1"/>
</dbReference>
<dbReference type="eggNOG" id="COG3334">
    <property type="taxonomic scope" value="Bacteria"/>
</dbReference>
<feature type="coiled-coil region" evidence="1">
    <location>
        <begin position="68"/>
        <end position="123"/>
    </location>
</feature>
<dbReference type="Pfam" id="PF03448">
    <property type="entry name" value="MgtE_N"/>
    <property type="match status" value="1"/>
</dbReference>
<dbReference type="AlphaFoldDB" id="F4A1M1"/>
<dbReference type="Proteomes" id="UP000008457">
    <property type="component" value="Chromosome"/>
</dbReference>
<sequence>MPEKNGGRSALAVVLAIIFILLAVFEAAIIFNIAGIRDMVSTIPFIGPVINGPELEAKADIEERTTALNKKDADLKAKETSLANKEAELEKREKAVDDKENQLAQKEQELVVKEAELNSKQMAIADMAKMYESMDAKQAAAILSEVDNDGLVIDILKRMKEDKAAAILEQMESKKAAELTKIMQP</sequence>
<dbReference type="InterPro" id="IPR038076">
    <property type="entry name" value="MgtE_N_sf"/>
</dbReference>
<gene>
    <name evidence="3" type="ordered locus">Mahau_0857</name>
</gene>
<feature type="domain" description="Magnesium transporter MgtE intracellular" evidence="2">
    <location>
        <begin position="125"/>
        <end position="181"/>
    </location>
</feature>
<dbReference type="STRING" id="697281.Mahau_0857"/>
<name>F4A1M1_MAHA5</name>
<dbReference type="InterPro" id="IPR006668">
    <property type="entry name" value="Mg_transptr_MgtE_intracell_dom"/>
</dbReference>
<dbReference type="HOGENOM" id="CLU_1459661_0_0_9"/>
<keyword evidence="1" id="KW-0175">Coiled coil</keyword>
<accession>F4A1M1</accession>
<evidence type="ECO:0000313" key="3">
    <source>
        <dbReference type="EMBL" id="AEE96055.1"/>
    </source>
</evidence>
<dbReference type="OrthoDB" id="2088390at2"/>
<reference evidence="4" key="1">
    <citation type="submission" date="2010-11" db="EMBL/GenBank/DDBJ databases">
        <title>The complete genome of Mahella australiensis DSM 15567.</title>
        <authorList>
            <consortium name="US DOE Joint Genome Institute (JGI-PGF)"/>
            <person name="Lucas S."/>
            <person name="Copeland A."/>
            <person name="Lapidus A."/>
            <person name="Bruce D."/>
            <person name="Goodwin L."/>
            <person name="Pitluck S."/>
            <person name="Kyrpides N."/>
            <person name="Mavromatis K."/>
            <person name="Pagani I."/>
            <person name="Ivanova N."/>
            <person name="Teshima H."/>
            <person name="Brettin T."/>
            <person name="Detter J.C."/>
            <person name="Han C."/>
            <person name="Tapia R."/>
            <person name="Land M."/>
            <person name="Hauser L."/>
            <person name="Markowitz V."/>
            <person name="Cheng J.-F."/>
            <person name="Hugenholtz P."/>
            <person name="Woyke T."/>
            <person name="Wu D."/>
            <person name="Spring S."/>
            <person name="Pukall R."/>
            <person name="Steenblock K."/>
            <person name="Schneider S."/>
            <person name="Klenk H.-P."/>
            <person name="Eisen J.A."/>
        </authorList>
    </citation>
    <scope>NUCLEOTIDE SEQUENCE [LARGE SCALE GENOMIC DNA]</scope>
    <source>
        <strain evidence="4">DSM 15567 / CIP 107919 / 50-1 BON</strain>
    </source>
</reference>
<reference evidence="3 4" key="2">
    <citation type="journal article" date="2011" name="Stand. Genomic Sci.">
        <title>Complete genome sequence of Mahella australiensis type strain (50-1 BON).</title>
        <authorList>
            <person name="Sikorski J."/>
            <person name="Teshima H."/>
            <person name="Nolan M."/>
            <person name="Lucas S."/>
            <person name="Hammon N."/>
            <person name="Deshpande S."/>
            <person name="Cheng J.F."/>
            <person name="Pitluck S."/>
            <person name="Liolios K."/>
            <person name="Pagani I."/>
            <person name="Ivanova N."/>
            <person name="Huntemann M."/>
            <person name="Mavromatis K."/>
            <person name="Ovchinikova G."/>
            <person name="Pati A."/>
            <person name="Tapia R."/>
            <person name="Han C."/>
            <person name="Goodwin L."/>
            <person name="Chen A."/>
            <person name="Palaniappan K."/>
            <person name="Land M."/>
            <person name="Hauser L."/>
            <person name="Ngatchou-Djao O.D."/>
            <person name="Rohde M."/>
            <person name="Pukall R."/>
            <person name="Spring S."/>
            <person name="Abt B."/>
            <person name="Goker M."/>
            <person name="Detter J.C."/>
            <person name="Woyke T."/>
            <person name="Bristow J."/>
            <person name="Markowitz V."/>
            <person name="Hugenholtz P."/>
            <person name="Eisen J.A."/>
            <person name="Kyrpides N.C."/>
            <person name="Klenk H.P."/>
            <person name="Lapidus A."/>
        </authorList>
    </citation>
    <scope>NUCLEOTIDE SEQUENCE [LARGE SCALE GENOMIC DNA]</scope>
    <source>
        <strain evidence="4">DSM 15567 / CIP 107919 / 50-1 BON</strain>
    </source>
</reference>
<evidence type="ECO:0000313" key="4">
    <source>
        <dbReference type="Proteomes" id="UP000008457"/>
    </source>
</evidence>
<keyword evidence="4" id="KW-1185">Reference proteome</keyword>
<dbReference type="EMBL" id="CP002360">
    <property type="protein sequence ID" value="AEE96055.1"/>
    <property type="molecule type" value="Genomic_DNA"/>
</dbReference>
<proteinExistence type="predicted"/>
<evidence type="ECO:0000259" key="2">
    <source>
        <dbReference type="Pfam" id="PF03448"/>
    </source>
</evidence>
<dbReference type="Gene3D" id="1.25.60.10">
    <property type="entry name" value="MgtE N-terminal domain-like"/>
    <property type="match status" value="1"/>
</dbReference>
<organism evidence="3 4">
    <name type="scientific">Mahella australiensis (strain DSM 15567 / CIP 107919 / 50-1 BON)</name>
    <dbReference type="NCBI Taxonomy" id="697281"/>
    <lineage>
        <taxon>Bacteria</taxon>
        <taxon>Bacillati</taxon>
        <taxon>Bacillota</taxon>
        <taxon>Clostridia</taxon>
        <taxon>Thermoanaerobacterales</taxon>
        <taxon>Thermoanaerobacterales Family IV. Incertae Sedis</taxon>
        <taxon>Mahella</taxon>
    </lineage>
</organism>
<evidence type="ECO:0000256" key="1">
    <source>
        <dbReference type="SAM" id="Coils"/>
    </source>
</evidence>